<feature type="non-terminal residue" evidence="5">
    <location>
        <position position="53"/>
    </location>
</feature>
<name>E9FZ85_DAPPU</name>
<evidence type="ECO:0000259" key="4">
    <source>
        <dbReference type="PROSITE" id="PS01031"/>
    </source>
</evidence>
<dbReference type="GO" id="GO:0005634">
    <property type="term" value="C:nucleus"/>
    <property type="evidence" value="ECO:0000318"/>
    <property type="project" value="GO_Central"/>
</dbReference>
<dbReference type="eggNOG" id="KOG3591">
    <property type="taxonomic scope" value="Eukaryota"/>
</dbReference>
<dbReference type="GO" id="GO:0009408">
    <property type="term" value="P:response to heat"/>
    <property type="evidence" value="ECO:0000318"/>
    <property type="project" value="GO_Central"/>
</dbReference>
<keyword evidence="6" id="KW-1185">Reference proteome</keyword>
<dbReference type="InterPro" id="IPR002068">
    <property type="entry name" value="A-crystallin/Hsp20_dom"/>
</dbReference>
<dbReference type="PRINTS" id="PR00299">
    <property type="entry name" value="ACRYSTALLIN"/>
</dbReference>
<dbReference type="GO" id="GO:0042026">
    <property type="term" value="P:protein refolding"/>
    <property type="evidence" value="ECO:0000318"/>
    <property type="project" value="GO_Central"/>
</dbReference>
<evidence type="ECO:0000313" key="5">
    <source>
        <dbReference type="EMBL" id="EFX87309.1"/>
    </source>
</evidence>
<dbReference type="Gene3D" id="2.60.40.790">
    <property type="match status" value="1"/>
</dbReference>
<dbReference type="CDD" id="cd06526">
    <property type="entry name" value="metazoan_ACD"/>
    <property type="match status" value="1"/>
</dbReference>
<dbReference type="GO" id="GO:0005737">
    <property type="term" value="C:cytoplasm"/>
    <property type="evidence" value="ECO:0000318"/>
    <property type="project" value="GO_Central"/>
</dbReference>
<feature type="domain" description="SHSP" evidence="4">
    <location>
        <begin position="1"/>
        <end position="53"/>
    </location>
</feature>
<dbReference type="EMBL" id="GL732528">
    <property type="protein sequence ID" value="EFX87309.1"/>
    <property type="molecule type" value="Genomic_DNA"/>
</dbReference>
<dbReference type="GO" id="GO:0051082">
    <property type="term" value="F:unfolded protein binding"/>
    <property type="evidence" value="ECO:0000318"/>
    <property type="project" value="GO_Central"/>
</dbReference>
<accession>E9FZ85</accession>
<sequence>AKHEERKDQFSHVSREFRRRVTIPQGVNPETVTSTMSPEGFLTIMAPKMMLEG</sequence>
<dbReference type="HOGENOM" id="CLU_3074645_0_0_1"/>
<protein>
    <recommendedName>
        <fullName evidence="4">SHSP domain-containing protein</fullName>
    </recommendedName>
</protein>
<proteinExistence type="inferred from homology"/>
<dbReference type="PROSITE" id="PS01031">
    <property type="entry name" value="SHSP"/>
    <property type="match status" value="1"/>
</dbReference>
<dbReference type="InterPro" id="IPR001436">
    <property type="entry name" value="Alpha-crystallin/sHSP_animal"/>
</dbReference>
<dbReference type="AlphaFoldDB" id="E9FZ85"/>
<evidence type="ECO:0000256" key="1">
    <source>
        <dbReference type="ARBA" id="ARBA00023016"/>
    </source>
</evidence>
<dbReference type="PANTHER" id="PTHR45640:SF13">
    <property type="entry name" value="HEAT SHOCK PROTEIN 22-RELATED"/>
    <property type="match status" value="1"/>
</dbReference>
<reference evidence="5 6" key="1">
    <citation type="journal article" date="2011" name="Science">
        <title>The ecoresponsive genome of Daphnia pulex.</title>
        <authorList>
            <person name="Colbourne J.K."/>
            <person name="Pfrender M.E."/>
            <person name="Gilbert D."/>
            <person name="Thomas W.K."/>
            <person name="Tucker A."/>
            <person name="Oakley T.H."/>
            <person name="Tokishita S."/>
            <person name="Aerts A."/>
            <person name="Arnold G.J."/>
            <person name="Basu M.K."/>
            <person name="Bauer D.J."/>
            <person name="Caceres C.E."/>
            <person name="Carmel L."/>
            <person name="Casola C."/>
            <person name="Choi J.H."/>
            <person name="Detter J.C."/>
            <person name="Dong Q."/>
            <person name="Dusheyko S."/>
            <person name="Eads B.D."/>
            <person name="Frohlich T."/>
            <person name="Geiler-Samerotte K.A."/>
            <person name="Gerlach D."/>
            <person name="Hatcher P."/>
            <person name="Jogdeo S."/>
            <person name="Krijgsveld J."/>
            <person name="Kriventseva E.V."/>
            <person name="Kultz D."/>
            <person name="Laforsch C."/>
            <person name="Lindquist E."/>
            <person name="Lopez J."/>
            <person name="Manak J.R."/>
            <person name="Muller J."/>
            <person name="Pangilinan J."/>
            <person name="Patwardhan R.P."/>
            <person name="Pitluck S."/>
            <person name="Pritham E.J."/>
            <person name="Rechtsteiner A."/>
            <person name="Rho M."/>
            <person name="Rogozin I.B."/>
            <person name="Sakarya O."/>
            <person name="Salamov A."/>
            <person name="Schaack S."/>
            <person name="Shapiro H."/>
            <person name="Shiga Y."/>
            <person name="Skalitzky C."/>
            <person name="Smith Z."/>
            <person name="Souvorov A."/>
            <person name="Sung W."/>
            <person name="Tang Z."/>
            <person name="Tsuchiya D."/>
            <person name="Tu H."/>
            <person name="Vos H."/>
            <person name="Wang M."/>
            <person name="Wolf Y.I."/>
            <person name="Yamagata H."/>
            <person name="Yamada T."/>
            <person name="Ye Y."/>
            <person name="Shaw J.R."/>
            <person name="Andrews J."/>
            <person name="Crease T.J."/>
            <person name="Tang H."/>
            <person name="Lucas S.M."/>
            <person name="Robertson H.M."/>
            <person name="Bork P."/>
            <person name="Koonin E.V."/>
            <person name="Zdobnov E.M."/>
            <person name="Grigoriev I.V."/>
            <person name="Lynch M."/>
            <person name="Boore J.L."/>
        </authorList>
    </citation>
    <scope>NUCLEOTIDE SEQUENCE [LARGE SCALE GENOMIC DNA]</scope>
</reference>
<keyword evidence="1" id="KW-0346">Stress response</keyword>
<dbReference type="OrthoDB" id="10058145at2759"/>
<evidence type="ECO:0000256" key="3">
    <source>
        <dbReference type="RuleBase" id="RU003616"/>
    </source>
</evidence>
<evidence type="ECO:0000313" key="6">
    <source>
        <dbReference type="Proteomes" id="UP000000305"/>
    </source>
</evidence>
<gene>
    <name evidence="5" type="ORF">DAPPUDRAFT_43811</name>
</gene>
<dbReference type="PhylomeDB" id="E9FZ85"/>
<dbReference type="InParanoid" id="E9FZ85"/>
<dbReference type="PANTHER" id="PTHR45640">
    <property type="entry name" value="HEAT SHOCK PROTEIN HSP-12.2-RELATED"/>
    <property type="match status" value="1"/>
</dbReference>
<dbReference type="Pfam" id="PF00011">
    <property type="entry name" value="HSP20"/>
    <property type="match status" value="1"/>
</dbReference>
<dbReference type="SUPFAM" id="SSF49764">
    <property type="entry name" value="HSP20-like chaperones"/>
    <property type="match status" value="1"/>
</dbReference>
<dbReference type="KEGG" id="dpx:DAPPUDRAFT_43811"/>
<evidence type="ECO:0000256" key="2">
    <source>
        <dbReference type="PROSITE-ProRule" id="PRU00285"/>
    </source>
</evidence>
<dbReference type="InterPro" id="IPR008978">
    <property type="entry name" value="HSP20-like_chaperone"/>
</dbReference>
<comment type="similarity">
    <text evidence="2 3">Belongs to the small heat shock protein (HSP20) family.</text>
</comment>
<organism evidence="5 6">
    <name type="scientific">Daphnia pulex</name>
    <name type="common">Water flea</name>
    <dbReference type="NCBI Taxonomy" id="6669"/>
    <lineage>
        <taxon>Eukaryota</taxon>
        <taxon>Metazoa</taxon>
        <taxon>Ecdysozoa</taxon>
        <taxon>Arthropoda</taxon>
        <taxon>Crustacea</taxon>
        <taxon>Branchiopoda</taxon>
        <taxon>Diplostraca</taxon>
        <taxon>Cladocera</taxon>
        <taxon>Anomopoda</taxon>
        <taxon>Daphniidae</taxon>
        <taxon>Daphnia</taxon>
    </lineage>
</organism>
<dbReference type="Proteomes" id="UP000000305">
    <property type="component" value="Unassembled WGS sequence"/>
</dbReference>